<proteinExistence type="predicted"/>
<dbReference type="AlphaFoldDB" id="A0A6I2UGT6"/>
<organism evidence="2 3">
    <name type="scientific">Anaerovibrio slackiae</name>
    <dbReference type="NCBI Taxonomy" id="2652309"/>
    <lineage>
        <taxon>Bacteria</taxon>
        <taxon>Bacillati</taxon>
        <taxon>Bacillota</taxon>
        <taxon>Negativicutes</taxon>
        <taxon>Selenomonadales</taxon>
        <taxon>Selenomonadaceae</taxon>
        <taxon>Anaerovibrio</taxon>
    </lineage>
</organism>
<comment type="caution">
    <text evidence="2">The sequence shown here is derived from an EMBL/GenBank/DDBJ whole genome shotgun (WGS) entry which is preliminary data.</text>
</comment>
<dbReference type="PANTHER" id="PTHR34047:SF8">
    <property type="entry name" value="PROTEIN YKFC"/>
    <property type="match status" value="1"/>
</dbReference>
<feature type="domain" description="Reverse transcriptase" evidence="1">
    <location>
        <begin position="1"/>
        <end position="237"/>
    </location>
</feature>
<dbReference type="PANTHER" id="PTHR34047">
    <property type="entry name" value="NUCLEAR INTRON MATURASE 1, MITOCHONDRIAL-RELATED"/>
    <property type="match status" value="1"/>
</dbReference>
<dbReference type="PROSITE" id="PS50878">
    <property type="entry name" value="RT_POL"/>
    <property type="match status" value="1"/>
</dbReference>
<dbReference type="Pfam" id="PF00078">
    <property type="entry name" value="RVT_1"/>
    <property type="match status" value="1"/>
</dbReference>
<dbReference type="RefSeq" id="WP_154406391.1">
    <property type="nucleotide sequence ID" value="NZ_VUNR01000005.1"/>
</dbReference>
<dbReference type="EMBL" id="VUNR01000005">
    <property type="protein sequence ID" value="MSU08232.1"/>
    <property type="molecule type" value="Genomic_DNA"/>
</dbReference>
<gene>
    <name evidence="2" type="ORF">FYJ84_04410</name>
</gene>
<name>A0A6I2UGT6_9FIRM</name>
<keyword evidence="3" id="KW-1185">Reference proteome</keyword>
<reference evidence="2 3" key="1">
    <citation type="submission" date="2019-08" db="EMBL/GenBank/DDBJ databases">
        <title>In-depth cultivation of the pig gut microbiome towards novel bacterial diversity and tailored functional studies.</title>
        <authorList>
            <person name="Wylensek D."/>
            <person name="Hitch T.C.A."/>
            <person name="Clavel T."/>
        </authorList>
    </citation>
    <scope>NUCLEOTIDE SEQUENCE [LARGE SCALE GENOMIC DNA]</scope>
    <source>
        <strain evidence="2 3">WCA-693-APC-5D-A</strain>
    </source>
</reference>
<accession>A0A6I2UGT6</accession>
<dbReference type="SUPFAM" id="SSF56672">
    <property type="entry name" value="DNA/RNA polymerases"/>
    <property type="match status" value="1"/>
</dbReference>
<evidence type="ECO:0000259" key="1">
    <source>
        <dbReference type="PROSITE" id="PS50878"/>
    </source>
</evidence>
<dbReference type="InterPro" id="IPR000477">
    <property type="entry name" value="RT_dom"/>
</dbReference>
<evidence type="ECO:0000313" key="2">
    <source>
        <dbReference type="EMBL" id="MSU08232.1"/>
    </source>
</evidence>
<dbReference type="GeneID" id="96780125"/>
<protein>
    <recommendedName>
        <fullName evidence="1">Reverse transcriptase domain-containing protein</fullName>
    </recommendedName>
</protein>
<evidence type="ECO:0000313" key="3">
    <source>
        <dbReference type="Proteomes" id="UP000433181"/>
    </source>
</evidence>
<dbReference type="Proteomes" id="UP000433181">
    <property type="component" value="Unassembled WGS sequence"/>
</dbReference>
<dbReference type="InterPro" id="IPR051083">
    <property type="entry name" value="GrpII_Intron_Splice-Mob/Def"/>
</dbReference>
<sequence length="237" mass="27795">MASNENERHRASVMKRHGNLFDLIASKENLLVAFNKAKKGKSRQRKVNVVARNLDRMLSDLHESLVSGNYHTSPYKTRTIYEPKERLIYILPFYPDRIVHHAIMNVLEPVWNNLMYYHSYACRKGKGMHRGSTLCMAYVKRYKYVLKCDVSKFYPSINHEVLKKIIRKKIKDGRLLMLLDEIIDSTGTPTNVPIGNYLSQWFGNLYLNELDEMVKHKLGVKSYIRYSDDFVLFSNNK</sequence>
<dbReference type="InterPro" id="IPR043502">
    <property type="entry name" value="DNA/RNA_pol_sf"/>
</dbReference>